<reference evidence="1" key="2">
    <citation type="journal article" date="2019" name="IMA Fungus">
        <title>Genome sequencing and comparison of five Tilletia species to identify candidate genes for the detection of regulated species infecting wheat.</title>
        <authorList>
            <person name="Nguyen H.D.T."/>
            <person name="Sultana T."/>
            <person name="Kesanakurti P."/>
            <person name="Hambleton S."/>
        </authorList>
    </citation>
    <scope>NUCLEOTIDE SEQUENCE</scope>
    <source>
        <strain evidence="1">DAOMC 238032</strain>
    </source>
</reference>
<protein>
    <submittedName>
        <fullName evidence="1">Uncharacterized protein</fullName>
    </submittedName>
</protein>
<name>A0A177V1G7_9BASI</name>
<dbReference type="Proteomes" id="UP000077671">
    <property type="component" value="Unassembled WGS sequence"/>
</dbReference>
<comment type="caution">
    <text evidence="1">The sequence shown here is derived from an EMBL/GenBank/DDBJ whole genome shotgun (WGS) entry which is preliminary data.</text>
</comment>
<gene>
    <name evidence="1" type="ORF">A4X03_0g6422</name>
</gene>
<reference evidence="1" key="1">
    <citation type="submission" date="2016-04" db="EMBL/GenBank/DDBJ databases">
        <authorList>
            <person name="Nguyen H.D."/>
            <person name="Kesanakurti P."/>
            <person name="Cullis J."/>
            <person name="Levesque C.A."/>
            <person name="Hambleton S."/>
        </authorList>
    </citation>
    <scope>NUCLEOTIDE SEQUENCE</scope>
    <source>
        <strain evidence="1">DAOMC 238032</strain>
    </source>
</reference>
<organism evidence="1 2">
    <name type="scientific">Tilletia caries</name>
    <name type="common">wheat bunt fungus</name>
    <dbReference type="NCBI Taxonomy" id="13290"/>
    <lineage>
        <taxon>Eukaryota</taxon>
        <taxon>Fungi</taxon>
        <taxon>Dikarya</taxon>
        <taxon>Basidiomycota</taxon>
        <taxon>Ustilaginomycotina</taxon>
        <taxon>Exobasidiomycetes</taxon>
        <taxon>Tilletiales</taxon>
        <taxon>Tilletiaceae</taxon>
        <taxon>Tilletia</taxon>
    </lineage>
</organism>
<evidence type="ECO:0000313" key="2">
    <source>
        <dbReference type="Proteomes" id="UP000077671"/>
    </source>
</evidence>
<dbReference type="AlphaFoldDB" id="A0A177V1G7"/>
<evidence type="ECO:0000313" key="1">
    <source>
        <dbReference type="EMBL" id="KAE8250997.1"/>
    </source>
</evidence>
<dbReference type="EMBL" id="LWDD02001222">
    <property type="protein sequence ID" value="KAE8250997.1"/>
    <property type="molecule type" value="Genomic_DNA"/>
</dbReference>
<accession>A0A177V1G7</accession>
<sequence length="123" mass="13647">MQILRSSDLLSFLPVVLIYSMAVAMVAAAPAPTSAISNFLEHRTAVKFLKRALPDLTVLGRDALEKLYDARERLHELILESISKLEDAGGNTRALEGLRVEEAEAATEMDRIVAELERTELRL</sequence>
<proteinExistence type="predicted"/>